<organism evidence="1 2">
    <name type="scientific">Haematobacter massiliensis</name>
    <dbReference type="NCBI Taxonomy" id="195105"/>
    <lineage>
        <taxon>Bacteria</taxon>
        <taxon>Pseudomonadati</taxon>
        <taxon>Pseudomonadota</taxon>
        <taxon>Alphaproteobacteria</taxon>
        <taxon>Rhodobacterales</taxon>
        <taxon>Paracoccaceae</taxon>
        <taxon>Haematobacter</taxon>
    </lineage>
</organism>
<sequence length="66" mass="6885">MKVLIGFTALIRHAANLCSSPSKWPKVKTKCAGRVSVAGTGSVSLAVGAVVPQNYTCGDQGRYMTT</sequence>
<name>A0A086Y5A5_9RHOB</name>
<evidence type="ECO:0000313" key="2">
    <source>
        <dbReference type="Proteomes" id="UP000028826"/>
    </source>
</evidence>
<comment type="caution">
    <text evidence="1">The sequence shown here is derived from an EMBL/GenBank/DDBJ whole genome shotgun (WGS) entry which is preliminary data.</text>
</comment>
<dbReference type="Proteomes" id="UP000028826">
    <property type="component" value="Unassembled WGS sequence"/>
</dbReference>
<accession>A0A086Y5A5</accession>
<dbReference type="EMBL" id="JGYG01000006">
    <property type="protein sequence ID" value="KFI29455.1"/>
    <property type="molecule type" value="Genomic_DNA"/>
</dbReference>
<evidence type="ECO:0000313" key="1">
    <source>
        <dbReference type="EMBL" id="KFI29455.1"/>
    </source>
</evidence>
<reference evidence="1 2" key="1">
    <citation type="submission" date="2014-03" db="EMBL/GenBank/DDBJ databases">
        <title>Genome of Haematobacter massiliensis CCUG 47968.</title>
        <authorList>
            <person name="Wang D."/>
            <person name="Wang G."/>
        </authorList>
    </citation>
    <scope>NUCLEOTIDE SEQUENCE [LARGE SCALE GENOMIC DNA]</scope>
    <source>
        <strain evidence="1 2">CCUG 47968</strain>
    </source>
</reference>
<proteinExistence type="predicted"/>
<protein>
    <submittedName>
        <fullName evidence="1">Uncharacterized protein</fullName>
    </submittedName>
</protein>
<keyword evidence="2" id="KW-1185">Reference proteome</keyword>
<gene>
    <name evidence="1" type="ORF">CN97_17325</name>
</gene>
<dbReference type="AlphaFoldDB" id="A0A086Y5A5"/>